<feature type="non-terminal residue" evidence="1">
    <location>
        <position position="1"/>
    </location>
</feature>
<proteinExistence type="predicted"/>
<dbReference type="Proteomes" id="UP000276133">
    <property type="component" value="Unassembled WGS sequence"/>
</dbReference>
<gene>
    <name evidence="1" type="ORF">BpHYR1_012657</name>
</gene>
<evidence type="ECO:0000313" key="2">
    <source>
        <dbReference type="Proteomes" id="UP000276133"/>
    </source>
</evidence>
<protein>
    <submittedName>
        <fullName evidence="1">Uncharacterized protein</fullName>
    </submittedName>
</protein>
<dbReference type="AlphaFoldDB" id="A0A3M7SVG7"/>
<comment type="caution">
    <text evidence="1">The sequence shown here is derived from an EMBL/GenBank/DDBJ whole genome shotgun (WGS) entry which is preliminary data.</text>
</comment>
<keyword evidence="2" id="KW-1185">Reference proteome</keyword>
<sequence length="91" mass="10827">LCLYKKQIKWFSICRSNFYNFISFLYPELSFNEQNKTKSNTYVFLFNVLDQINELIFNISIKRSDKNSSAVFYKWIVDTISSAESSLKNKN</sequence>
<organism evidence="1 2">
    <name type="scientific">Brachionus plicatilis</name>
    <name type="common">Marine rotifer</name>
    <name type="synonym">Brachionus muelleri</name>
    <dbReference type="NCBI Taxonomy" id="10195"/>
    <lineage>
        <taxon>Eukaryota</taxon>
        <taxon>Metazoa</taxon>
        <taxon>Spiralia</taxon>
        <taxon>Gnathifera</taxon>
        <taxon>Rotifera</taxon>
        <taxon>Eurotatoria</taxon>
        <taxon>Monogononta</taxon>
        <taxon>Pseudotrocha</taxon>
        <taxon>Ploima</taxon>
        <taxon>Brachionidae</taxon>
        <taxon>Brachionus</taxon>
    </lineage>
</organism>
<dbReference type="EMBL" id="REGN01000739">
    <property type="protein sequence ID" value="RNA39580.1"/>
    <property type="molecule type" value="Genomic_DNA"/>
</dbReference>
<evidence type="ECO:0000313" key="1">
    <source>
        <dbReference type="EMBL" id="RNA39580.1"/>
    </source>
</evidence>
<reference evidence="1 2" key="1">
    <citation type="journal article" date="2018" name="Sci. Rep.">
        <title>Genomic signatures of local adaptation to the degree of environmental predictability in rotifers.</title>
        <authorList>
            <person name="Franch-Gras L."/>
            <person name="Hahn C."/>
            <person name="Garcia-Roger E.M."/>
            <person name="Carmona M.J."/>
            <person name="Serra M."/>
            <person name="Gomez A."/>
        </authorList>
    </citation>
    <scope>NUCLEOTIDE SEQUENCE [LARGE SCALE GENOMIC DNA]</scope>
    <source>
        <strain evidence="1">HYR1</strain>
    </source>
</reference>
<accession>A0A3M7SVG7</accession>
<name>A0A3M7SVG7_BRAPC</name>